<proteinExistence type="inferred from homology"/>
<dbReference type="SUPFAM" id="SSF88713">
    <property type="entry name" value="Glycoside hydrolase/deacetylase"/>
    <property type="match status" value="1"/>
</dbReference>
<feature type="signal peptide" evidence="5">
    <location>
        <begin position="1"/>
        <end position="20"/>
    </location>
</feature>
<reference evidence="7 8" key="1">
    <citation type="submission" date="2023-01" db="EMBL/GenBank/DDBJ databases">
        <title>Novel species of the genus Asticcacaulis isolated from rivers.</title>
        <authorList>
            <person name="Lu H."/>
        </authorList>
    </citation>
    <scope>NUCLEOTIDE SEQUENCE [LARGE SCALE GENOMIC DNA]</scope>
    <source>
        <strain evidence="7 8">BYS171W</strain>
    </source>
</reference>
<keyword evidence="8" id="KW-1185">Reference proteome</keyword>
<evidence type="ECO:0000313" key="7">
    <source>
        <dbReference type="EMBL" id="MDC7685282.1"/>
    </source>
</evidence>
<dbReference type="InterPro" id="IPR011330">
    <property type="entry name" value="Glyco_hydro/deAcase_b/a-brl"/>
</dbReference>
<comment type="similarity">
    <text evidence="2">Belongs to the polysaccharide deacetylase family.</text>
</comment>
<comment type="function">
    <text evidence="1">Is involved in generating a small heat-stable compound (Nod), an acylated oligomer of N-acetylglucosamine, that stimulates mitosis in various plant protoplasts.</text>
</comment>
<sequence length="304" mass="33558">MYRYLLCFAFLSSLLTPAVAKDRFDVVVTVDDLPLQGQLTPGETRLGITQSYLKTLKAHKVPQAYGFINAGKLDNAPDGAAVYDLWQANGYPLGNHGYTHMNLGRAESLEAWIADMEQNEPELKRRVKDDSWRVIRMPNLAGGGKGARHDGAVAWMKSHRYIVAEVTMYFSDASYSAPYNRCLAKGDMAGIAALDGYYLAQVDAGIARAKRQSEKIYGRQIPQIWLTHLSAYSARMLPQVMDRLDAAGARYIPLAQALKDDAYSVPDSEIGNGLMMERVAKRLGVDIKEPPSGVPKLDLATLCL</sequence>
<feature type="chain" id="PRO_5045407412" description="Chitooligosaccharide deacetylase" evidence="5">
    <location>
        <begin position="21"/>
        <end position="304"/>
    </location>
</feature>
<feature type="domain" description="NodB homology" evidence="6">
    <location>
        <begin position="22"/>
        <end position="140"/>
    </location>
</feature>
<name>A0ABT5HZD2_9CAUL</name>
<dbReference type="RefSeq" id="WP_272749784.1">
    <property type="nucleotide sequence ID" value="NZ_JAQQKX010000028.1"/>
</dbReference>
<evidence type="ECO:0000256" key="5">
    <source>
        <dbReference type="SAM" id="SignalP"/>
    </source>
</evidence>
<evidence type="ECO:0000256" key="2">
    <source>
        <dbReference type="ARBA" id="ARBA00010973"/>
    </source>
</evidence>
<dbReference type="Proteomes" id="UP001214854">
    <property type="component" value="Unassembled WGS sequence"/>
</dbReference>
<evidence type="ECO:0000256" key="4">
    <source>
        <dbReference type="ARBA" id="ARBA00032976"/>
    </source>
</evidence>
<evidence type="ECO:0000313" key="8">
    <source>
        <dbReference type="Proteomes" id="UP001214854"/>
    </source>
</evidence>
<dbReference type="Pfam" id="PF01522">
    <property type="entry name" value="Polysacc_deac_1"/>
    <property type="match status" value="1"/>
</dbReference>
<keyword evidence="5" id="KW-0732">Signal</keyword>
<evidence type="ECO:0000256" key="3">
    <source>
        <dbReference type="ARBA" id="ARBA00020071"/>
    </source>
</evidence>
<evidence type="ECO:0000256" key="1">
    <source>
        <dbReference type="ARBA" id="ARBA00003236"/>
    </source>
</evidence>
<gene>
    <name evidence="7" type="ORF">PQU92_18515</name>
</gene>
<dbReference type="Gene3D" id="3.20.20.370">
    <property type="entry name" value="Glycoside hydrolase/deacetylase"/>
    <property type="match status" value="1"/>
</dbReference>
<dbReference type="InterPro" id="IPR002509">
    <property type="entry name" value="NODB_dom"/>
</dbReference>
<evidence type="ECO:0000259" key="6">
    <source>
        <dbReference type="Pfam" id="PF01522"/>
    </source>
</evidence>
<accession>A0ABT5HZD2</accession>
<dbReference type="EMBL" id="JAQQKX010000028">
    <property type="protein sequence ID" value="MDC7685282.1"/>
    <property type="molecule type" value="Genomic_DNA"/>
</dbReference>
<organism evidence="7 8">
    <name type="scientific">Asticcacaulis aquaticus</name>
    <dbReference type="NCBI Taxonomy" id="2984212"/>
    <lineage>
        <taxon>Bacteria</taxon>
        <taxon>Pseudomonadati</taxon>
        <taxon>Pseudomonadota</taxon>
        <taxon>Alphaproteobacteria</taxon>
        <taxon>Caulobacterales</taxon>
        <taxon>Caulobacteraceae</taxon>
        <taxon>Asticcacaulis</taxon>
    </lineage>
</organism>
<comment type="caution">
    <text evidence="7">The sequence shown here is derived from an EMBL/GenBank/DDBJ whole genome shotgun (WGS) entry which is preliminary data.</text>
</comment>
<protein>
    <recommendedName>
        <fullName evidence="3">Chitooligosaccharide deacetylase</fullName>
    </recommendedName>
    <alternativeName>
        <fullName evidence="4">Nodulation protein B</fullName>
    </alternativeName>
</protein>